<sequence length="85" mass="9539">MDTKATVNLGEYSRGVKSRVLNAVKALDHDMASKAKLIPGGLLEPVSGRSFLFFGESYKTSDFMIDGLEAWWEQRKPGYPVFVPW</sequence>
<dbReference type="EMBL" id="CP113517">
    <property type="protein sequence ID" value="WAR43461.1"/>
    <property type="molecule type" value="Genomic_DNA"/>
</dbReference>
<organism evidence="1 2">
    <name type="scientific">Methylomonas rapida</name>
    <dbReference type="NCBI Taxonomy" id="2963939"/>
    <lineage>
        <taxon>Bacteria</taxon>
        <taxon>Pseudomonadati</taxon>
        <taxon>Pseudomonadota</taxon>
        <taxon>Gammaproteobacteria</taxon>
        <taxon>Methylococcales</taxon>
        <taxon>Methylococcaceae</taxon>
        <taxon>Methylomonas</taxon>
    </lineage>
</organism>
<keyword evidence="2" id="KW-1185">Reference proteome</keyword>
<evidence type="ECO:0000313" key="1">
    <source>
        <dbReference type="EMBL" id="WAR43461.1"/>
    </source>
</evidence>
<evidence type="ECO:0000313" key="2">
    <source>
        <dbReference type="Proteomes" id="UP001162780"/>
    </source>
</evidence>
<name>A0ABY7GG50_9GAMM</name>
<proteinExistence type="predicted"/>
<dbReference type="InterPro" id="IPR011518">
    <property type="entry name" value="Transposase_36"/>
</dbReference>
<dbReference type="Proteomes" id="UP001162780">
    <property type="component" value="Chromosome"/>
</dbReference>
<gene>
    <name evidence="1" type="ORF">NM686_013860</name>
</gene>
<protein>
    <submittedName>
        <fullName evidence="1">Uncharacterized protein</fullName>
    </submittedName>
</protein>
<accession>A0ABY7GG50</accession>
<dbReference type="Pfam" id="PF07592">
    <property type="entry name" value="DDE_Tnp_ISAZ013"/>
    <property type="match status" value="1"/>
</dbReference>
<reference evidence="1" key="1">
    <citation type="submission" date="2022-11" db="EMBL/GenBank/DDBJ databases">
        <title>Methylomonas rapida sp. nov., Carotenoid-Producing Obligate Methanotrophs with High Growth Characteristics and Biotechnological Potential.</title>
        <authorList>
            <person name="Tikhonova E.N."/>
            <person name="Suleimanov R.Z."/>
            <person name="Miroshnikov K."/>
            <person name="Oshkin I.Y."/>
            <person name="Belova S.E."/>
            <person name="Danilova O.V."/>
            <person name="Ashikhmin A."/>
            <person name="Konopkin A."/>
            <person name="But S.Y."/>
            <person name="Khmelenina V.N."/>
            <person name="Kuznetsov N."/>
            <person name="Pimenov N.V."/>
            <person name="Dedysh S.N."/>
        </authorList>
    </citation>
    <scope>NUCLEOTIDE SEQUENCE</scope>
    <source>
        <strain evidence="1">MP1</strain>
    </source>
</reference>